<dbReference type="SUPFAM" id="SSF49899">
    <property type="entry name" value="Concanavalin A-like lectins/glucanases"/>
    <property type="match status" value="1"/>
</dbReference>
<evidence type="ECO:0000256" key="2">
    <source>
        <dbReference type="ARBA" id="ARBA00022833"/>
    </source>
</evidence>
<dbReference type="Pfam" id="PF13765">
    <property type="entry name" value="PRY"/>
    <property type="match status" value="1"/>
</dbReference>
<dbReference type="PROSITE" id="PS50188">
    <property type="entry name" value="B302_SPRY"/>
    <property type="match status" value="1"/>
</dbReference>
<organism evidence="7 8">
    <name type="scientific">Monodon monoceros</name>
    <name type="common">Narwhal</name>
    <name type="synonym">Ceratodon monodon</name>
    <dbReference type="NCBI Taxonomy" id="40151"/>
    <lineage>
        <taxon>Eukaryota</taxon>
        <taxon>Metazoa</taxon>
        <taxon>Chordata</taxon>
        <taxon>Craniata</taxon>
        <taxon>Vertebrata</taxon>
        <taxon>Euteleostomi</taxon>
        <taxon>Mammalia</taxon>
        <taxon>Eutheria</taxon>
        <taxon>Laurasiatheria</taxon>
        <taxon>Artiodactyla</taxon>
        <taxon>Whippomorpha</taxon>
        <taxon>Cetacea</taxon>
        <taxon>Odontoceti</taxon>
        <taxon>Monodontidae</taxon>
        <taxon>Monodon</taxon>
    </lineage>
</organism>
<proteinExistence type="predicted"/>
<feature type="non-terminal residue" evidence="7">
    <location>
        <position position="1"/>
    </location>
</feature>
<dbReference type="SMART" id="SM00589">
    <property type="entry name" value="PRY"/>
    <property type="match status" value="1"/>
</dbReference>
<dbReference type="SMART" id="SM00336">
    <property type="entry name" value="BBOX"/>
    <property type="match status" value="1"/>
</dbReference>
<evidence type="ECO:0000259" key="6">
    <source>
        <dbReference type="PROSITE" id="PS50188"/>
    </source>
</evidence>
<feature type="domain" description="B30.2/SPRY" evidence="6">
    <location>
        <begin position="260"/>
        <end position="405"/>
    </location>
</feature>
<evidence type="ECO:0008006" key="9">
    <source>
        <dbReference type="Google" id="ProtNLM"/>
    </source>
</evidence>
<keyword evidence="1 3" id="KW-0479">Metal-binding</keyword>
<feature type="domain" description="B box-type" evidence="5">
    <location>
        <begin position="91"/>
        <end position="132"/>
    </location>
</feature>
<name>A0A4U1F1X2_MONMO</name>
<evidence type="ECO:0000313" key="7">
    <source>
        <dbReference type="EMBL" id="TKC43154.1"/>
    </source>
</evidence>
<dbReference type="InterPro" id="IPR013320">
    <property type="entry name" value="ConA-like_dom_sf"/>
</dbReference>
<dbReference type="Gene3D" id="3.30.160.60">
    <property type="entry name" value="Classic Zinc Finger"/>
    <property type="match status" value="1"/>
</dbReference>
<dbReference type="InterPro" id="IPR050143">
    <property type="entry name" value="TRIM/RBCC"/>
</dbReference>
<accession>A0A4U1F1X2</accession>
<gene>
    <name evidence="7" type="ORF">EI555_006202</name>
</gene>
<dbReference type="Proteomes" id="UP000308365">
    <property type="component" value="Unassembled WGS sequence"/>
</dbReference>
<keyword evidence="1 3" id="KW-0863">Zinc-finger</keyword>
<dbReference type="InterPro" id="IPR000315">
    <property type="entry name" value="Znf_B-box"/>
</dbReference>
<evidence type="ECO:0000256" key="3">
    <source>
        <dbReference type="PROSITE-ProRule" id="PRU00024"/>
    </source>
</evidence>
<dbReference type="Gene3D" id="2.60.120.920">
    <property type="match status" value="1"/>
</dbReference>
<dbReference type="PANTHER" id="PTHR24103">
    <property type="entry name" value="E3 UBIQUITIN-PROTEIN LIGASE TRIM"/>
    <property type="match status" value="1"/>
</dbReference>
<comment type="caution">
    <text evidence="7">The sequence shown here is derived from an EMBL/GenBank/DDBJ whole genome shotgun (WGS) entry which is preliminary data.</text>
</comment>
<dbReference type="InterPro" id="IPR003879">
    <property type="entry name" value="Butyrophylin_SPRY"/>
</dbReference>
<dbReference type="PROSITE" id="PS50119">
    <property type="entry name" value="ZF_BBOX"/>
    <property type="match status" value="1"/>
</dbReference>
<dbReference type="PRINTS" id="PR01407">
    <property type="entry name" value="BUTYPHLNCDUF"/>
</dbReference>
<reference evidence="8" key="1">
    <citation type="journal article" date="2019" name="IScience">
        <title>Narwhal Genome Reveals Long-Term Low Genetic Diversity despite Current Large Abundance Size.</title>
        <authorList>
            <person name="Westbury M.V."/>
            <person name="Petersen B."/>
            <person name="Garde E."/>
            <person name="Heide-Jorgensen M.P."/>
            <person name="Lorenzen E.D."/>
        </authorList>
    </citation>
    <scope>NUCLEOTIDE SEQUENCE [LARGE SCALE GENOMIC DNA]</scope>
</reference>
<dbReference type="AlphaFoldDB" id="A0A4U1F1X2"/>
<dbReference type="SUPFAM" id="SSF57845">
    <property type="entry name" value="B-box zinc-binding domain"/>
    <property type="match status" value="1"/>
</dbReference>
<feature type="region of interest" description="Disordered" evidence="4">
    <location>
        <begin position="350"/>
        <end position="405"/>
    </location>
</feature>
<evidence type="ECO:0000256" key="4">
    <source>
        <dbReference type="SAM" id="MobiDB-lite"/>
    </source>
</evidence>
<dbReference type="InterPro" id="IPR043136">
    <property type="entry name" value="B30.2/SPRY_sf"/>
</dbReference>
<sequence>VSLKGVSSDGNPPRTMALASSLAQLQAEASCPICLDYLRDACWEGLHDIFPCRVCLQPCPDKGIRRNSQLCLMIDFVRQLPSTEEKRKWQKEKPLCEKHRHVLSLFCEKDLELLCLQCRVSSDHRDHPLAPMEQAAACHRRRLKVHIEPLKKQLEDAEKSLEMQASKSFELVRKVNNQRRELHSEVECIKHFLGTEHDETHVRLLSEEKDVQDKIIEKKHQISGHGSTLKNLLGIERIHSTYGNLKSPAAFSYKFKKEVFTLPPQYFGLHKMICTFQVHLTLDAETAHHSLKVSQDRKTATFRRMEPNCVHNLEAFTSHLEVLSSEGFDAGRHFWQVEVRGLDDCSLGSSGSPPLDIEHAQAHPRPLPVQPPVTMAQRAFPGTGFSGARGVSLALEPPDSSEPRA</sequence>
<dbReference type="EMBL" id="RWIC01000494">
    <property type="protein sequence ID" value="TKC43154.1"/>
    <property type="molecule type" value="Genomic_DNA"/>
</dbReference>
<evidence type="ECO:0000259" key="5">
    <source>
        <dbReference type="PROSITE" id="PS50119"/>
    </source>
</evidence>
<dbReference type="InterPro" id="IPR006574">
    <property type="entry name" value="PRY"/>
</dbReference>
<evidence type="ECO:0000256" key="1">
    <source>
        <dbReference type="ARBA" id="ARBA00022771"/>
    </source>
</evidence>
<dbReference type="Pfam" id="PF00643">
    <property type="entry name" value="zf-B_box"/>
    <property type="match status" value="1"/>
</dbReference>
<evidence type="ECO:0000313" key="8">
    <source>
        <dbReference type="Proteomes" id="UP000308365"/>
    </source>
</evidence>
<dbReference type="GO" id="GO:0008270">
    <property type="term" value="F:zinc ion binding"/>
    <property type="evidence" value="ECO:0007669"/>
    <property type="project" value="UniProtKB-KW"/>
</dbReference>
<dbReference type="InterPro" id="IPR001870">
    <property type="entry name" value="B30.2/SPRY"/>
</dbReference>
<keyword evidence="2" id="KW-0862">Zinc</keyword>
<protein>
    <recommendedName>
        <fullName evidence="9">B box-type domain-containing protein</fullName>
    </recommendedName>
</protein>